<dbReference type="EMBL" id="JANBPT010000463">
    <property type="protein sequence ID" value="KAJ1919779.1"/>
    <property type="molecule type" value="Genomic_DNA"/>
</dbReference>
<dbReference type="InterPro" id="IPR007052">
    <property type="entry name" value="CS_dom"/>
</dbReference>
<dbReference type="Proteomes" id="UP001150569">
    <property type="component" value="Unassembled WGS sequence"/>
</dbReference>
<feature type="compositionally biased region" description="Polar residues" evidence="6">
    <location>
        <begin position="241"/>
        <end position="250"/>
    </location>
</feature>
<dbReference type="InterPro" id="IPR008978">
    <property type="entry name" value="HSP20-like_chaperone"/>
</dbReference>
<evidence type="ECO:0000256" key="2">
    <source>
        <dbReference type="ARBA" id="ARBA00004496"/>
    </source>
</evidence>
<keyword evidence="9" id="KW-1185">Reference proteome</keyword>
<evidence type="ECO:0000256" key="5">
    <source>
        <dbReference type="ARBA" id="ARBA00023242"/>
    </source>
</evidence>
<feature type="domain" description="CS" evidence="7">
    <location>
        <begin position="359"/>
        <end position="457"/>
    </location>
</feature>
<comment type="subcellular location">
    <subcellularLocation>
        <location evidence="2">Cytoplasm</location>
    </subcellularLocation>
    <subcellularLocation>
        <location evidence="1">Nucleus</location>
    </subcellularLocation>
</comment>
<dbReference type="GO" id="GO:0005634">
    <property type="term" value="C:nucleus"/>
    <property type="evidence" value="ECO:0007669"/>
    <property type="project" value="UniProtKB-SubCell"/>
</dbReference>
<comment type="caution">
    <text evidence="8">The sequence shown here is derived from an EMBL/GenBank/DDBJ whole genome shotgun (WGS) entry which is preliminary data.</text>
</comment>
<dbReference type="OrthoDB" id="428655at2759"/>
<dbReference type="GO" id="GO:0005737">
    <property type="term" value="C:cytoplasm"/>
    <property type="evidence" value="ECO:0007669"/>
    <property type="project" value="UniProtKB-SubCell"/>
</dbReference>
<keyword evidence="5" id="KW-0539">Nucleus</keyword>
<evidence type="ECO:0000259" key="7">
    <source>
        <dbReference type="PROSITE" id="PS51203"/>
    </source>
</evidence>
<sequence>MTSSHPSSATKPIKVTINERLLDPAFIGYRLAAPKGSDLDGPTVPVLPLNDPTYFPLQLAAVSDPNTSAKLYSSHDLDIRLKHNALRWTACGRLLTYLNEDGAVVGMSDQVRHHLEILYEPDRAETDRYSGSGYGIPALVDAGRDYTVLLDHHGVLHVLHTQQDELGRFGLVGRFTCRTHEPKATTPRTSRTYQLLAATVVTQDSDPLAIPSRIVRCLILYRITAPQPAFTGGGLEFVRPGSSSSVQTTPAPAVSPRPGLSRPPLTSTRPGFRLTLLDLPLDTAGSNPVALSALPGQVRHELEIEHSPEAVQFSPDGRSYVLVSCPTTHRLVSRDGQPLSGNPTVDPTTSAFPSRAQATDPAPYIWTQSESDVTVTYQLPPTITASSQIQCKFTRLSVTLNPSDNATSASPPFPILHQRAFFDRIVPDESFWTLERGGLLTFYLQKVHEKTRWPCVYHDQVASREHVSETLDPSEYRTILERMKKYTVEGGGPDEDGDDHHPASTGSIGTVRASTLDLDDDDTDDPAGSGRTLVATAIGEHGEVTLQFSFPHQAWLGRDFEPYTMVGHYSDLSDPTPNQVTPAPTLRICTHHDIDGLVYDLDWLIDKSPRIRHTGTFPAFGYVQASKRDRKLIRFDAAPSGSKVSSPPAFVVLAEVNRYLYVYHRPDDPTVHQARQVIIDLASVAIAEMTSNESPPTGGGRAKRLPYLDILGLQQVGATTLAVLLPNQLCLVEVN</sequence>
<dbReference type="AlphaFoldDB" id="A0A9W8DUY8"/>
<accession>A0A9W8DUY8</accession>
<proteinExistence type="predicted"/>
<evidence type="ECO:0000256" key="3">
    <source>
        <dbReference type="ARBA" id="ARBA00018915"/>
    </source>
</evidence>
<dbReference type="SUPFAM" id="SSF49764">
    <property type="entry name" value="HSP20-like chaperones"/>
    <property type="match status" value="1"/>
</dbReference>
<dbReference type="Pfam" id="PF04969">
    <property type="entry name" value="CS"/>
    <property type="match status" value="1"/>
</dbReference>
<feature type="region of interest" description="Disordered" evidence="6">
    <location>
        <begin position="487"/>
        <end position="531"/>
    </location>
</feature>
<dbReference type="Gene3D" id="2.60.40.790">
    <property type="match status" value="1"/>
</dbReference>
<dbReference type="InterPro" id="IPR037895">
    <property type="entry name" value="NUDCD1"/>
</dbReference>
<organism evidence="8 9">
    <name type="scientific">Tieghemiomyces parasiticus</name>
    <dbReference type="NCBI Taxonomy" id="78921"/>
    <lineage>
        <taxon>Eukaryota</taxon>
        <taxon>Fungi</taxon>
        <taxon>Fungi incertae sedis</taxon>
        <taxon>Zoopagomycota</taxon>
        <taxon>Kickxellomycotina</taxon>
        <taxon>Dimargaritomycetes</taxon>
        <taxon>Dimargaritales</taxon>
        <taxon>Dimargaritaceae</taxon>
        <taxon>Tieghemiomyces</taxon>
    </lineage>
</organism>
<evidence type="ECO:0000313" key="9">
    <source>
        <dbReference type="Proteomes" id="UP001150569"/>
    </source>
</evidence>
<reference evidence="8" key="1">
    <citation type="submission" date="2022-07" db="EMBL/GenBank/DDBJ databases">
        <title>Phylogenomic reconstructions and comparative analyses of Kickxellomycotina fungi.</title>
        <authorList>
            <person name="Reynolds N.K."/>
            <person name="Stajich J.E."/>
            <person name="Barry K."/>
            <person name="Grigoriev I.V."/>
            <person name="Crous P."/>
            <person name="Smith M.E."/>
        </authorList>
    </citation>
    <scope>NUCLEOTIDE SEQUENCE</scope>
    <source>
        <strain evidence="8">RSA 861</strain>
    </source>
</reference>
<evidence type="ECO:0000256" key="4">
    <source>
        <dbReference type="ARBA" id="ARBA00022490"/>
    </source>
</evidence>
<dbReference type="CDD" id="cd06467">
    <property type="entry name" value="p23_NUDC_like"/>
    <property type="match status" value="1"/>
</dbReference>
<feature type="region of interest" description="Disordered" evidence="6">
    <location>
        <begin position="333"/>
        <end position="357"/>
    </location>
</feature>
<name>A0A9W8DUY8_9FUNG</name>
<evidence type="ECO:0000313" key="8">
    <source>
        <dbReference type="EMBL" id="KAJ1919779.1"/>
    </source>
</evidence>
<evidence type="ECO:0000256" key="6">
    <source>
        <dbReference type="SAM" id="MobiDB-lite"/>
    </source>
</evidence>
<dbReference type="PROSITE" id="PS51203">
    <property type="entry name" value="CS"/>
    <property type="match status" value="1"/>
</dbReference>
<gene>
    <name evidence="8" type="ORF">IWQ60_007165</name>
</gene>
<dbReference type="PANTHER" id="PTHR21664:SF1">
    <property type="entry name" value="NUDC DOMAIN-CONTAINING PROTEIN 1"/>
    <property type="match status" value="1"/>
</dbReference>
<keyword evidence="4" id="KW-0963">Cytoplasm</keyword>
<evidence type="ECO:0000256" key="1">
    <source>
        <dbReference type="ARBA" id="ARBA00004123"/>
    </source>
</evidence>
<feature type="region of interest" description="Disordered" evidence="6">
    <location>
        <begin position="240"/>
        <end position="269"/>
    </location>
</feature>
<dbReference type="PANTHER" id="PTHR21664">
    <property type="entry name" value="CHRONIC MYELOGENOUS LEUKEMIA TUMOR ANTIGEN 66"/>
    <property type="match status" value="1"/>
</dbReference>
<protein>
    <recommendedName>
        <fullName evidence="3">NudC domain-containing protein 1</fullName>
    </recommendedName>
</protein>
<feature type="compositionally biased region" description="Polar residues" evidence="6">
    <location>
        <begin position="339"/>
        <end position="352"/>
    </location>
</feature>